<evidence type="ECO:0000313" key="1">
    <source>
        <dbReference type="EMBL" id="CAA6798709.1"/>
    </source>
</evidence>
<proteinExistence type="predicted"/>
<organism evidence="1">
    <name type="scientific">uncultured Aureispira sp</name>
    <dbReference type="NCBI Taxonomy" id="1331704"/>
    <lineage>
        <taxon>Bacteria</taxon>
        <taxon>Pseudomonadati</taxon>
        <taxon>Bacteroidota</taxon>
        <taxon>Saprospiria</taxon>
        <taxon>Saprospirales</taxon>
        <taxon>Saprospiraceae</taxon>
        <taxon>Aureispira</taxon>
        <taxon>environmental samples</taxon>
    </lineage>
</organism>
<sequence length="770" mass="88363">MYILNLNAQNLKNTKLAMKKTLCILLLLIPFVALFGQSLSPDFEFKNPQLQKDVYRADYGTKGLLLTFDYLYNNSKSRLMPIVPQVTLEKNGMEVYLDETKLLVLSTNAWSKAEIFVPYREIDLLNGLHEGVQLNFGLKDLLDYGGTLTYQQPLRYMVDIDLKGGGVKEQLLQYDESSNPKEWLPDVYYVFTTNEGTEAVYRSIVYPNSYNLAPKKFSFHLLEGEQLKWSFYDRDGEKDQLLGTYTKINPKGEYSDEVYGQMFDRIKNLDFDYAQRAQARQSISIYSDANYVCMQKNGVAVTIEYDLAKAYAGKKASIHLNCYDKNGIQLDVPVLYPVEGAPDPKAIVDLNVKGKLKYFIPFYVWKEAAANIEFYFELEETKEQIQAARHTLHEPIHFDDWVIDAAMKVEEDFVYKGAKGIRLELSYELTSVYENAPLYVKFYNANGDVLPFPIYHIIGPDLSRTIRKEHVTKNPRISDRLFYFIPYASLTDEIIAVQMDLVPDVAMNILQAYTKQLSNRSRGQEILLELASAGGRFRSDNYGQVVELKLEIPTFFINKTKLKLTVQKNGKATHDFLLDGILQNPKGDFVLKEDSGRVYVIFPHRNIKSGTSWSLNASVTNLKGESVMSEVIEWDWKAPKELFNTTIEVVLKACKFDAKTLEEPLVDTIFPWNYVVEVADDVLIEKPLSKYLDAKTLKEQFAQKVLVNREDNIRIKLVNTQNKKTVVLWYGDLGKWEQSNFKADLSNKYPIKMLKAGAIVDKNYKENGTN</sequence>
<dbReference type="EMBL" id="CACVAQ010000010">
    <property type="protein sequence ID" value="CAA6798709.1"/>
    <property type="molecule type" value="Genomic_DNA"/>
</dbReference>
<reference evidence="1" key="1">
    <citation type="submission" date="2020-01" db="EMBL/GenBank/DDBJ databases">
        <authorList>
            <person name="Meier V. D."/>
            <person name="Meier V D."/>
        </authorList>
    </citation>
    <scope>NUCLEOTIDE SEQUENCE</scope>
    <source>
        <strain evidence="1">HLG_WM_MAG_10</strain>
    </source>
</reference>
<accession>A0A6S6S1G8</accession>
<gene>
    <name evidence="1" type="ORF">HELGO_WM10096</name>
</gene>
<protein>
    <submittedName>
        <fullName evidence="1">Uncharacterized protein</fullName>
    </submittedName>
</protein>
<name>A0A6S6S1G8_9BACT</name>
<dbReference type="AlphaFoldDB" id="A0A6S6S1G8"/>